<evidence type="ECO:0000313" key="2">
    <source>
        <dbReference type="EMBL" id="PWQ95236.1"/>
    </source>
</evidence>
<gene>
    <name evidence="2" type="ORF">DKT75_12895</name>
</gene>
<protein>
    <submittedName>
        <fullName evidence="2">Uncharacterized protein</fullName>
    </submittedName>
</protein>
<dbReference type="EMBL" id="QGKL01000035">
    <property type="protein sequence ID" value="PWQ95236.1"/>
    <property type="molecule type" value="Genomic_DNA"/>
</dbReference>
<keyword evidence="1" id="KW-0732">Signal</keyword>
<dbReference type="Pfam" id="PF00577">
    <property type="entry name" value="Usher"/>
    <property type="match status" value="1"/>
</dbReference>
<dbReference type="GO" id="GO:0009297">
    <property type="term" value="P:pilus assembly"/>
    <property type="evidence" value="ECO:0007669"/>
    <property type="project" value="InterPro"/>
</dbReference>
<feature type="chain" id="PRO_5016245305" evidence="1">
    <location>
        <begin position="40"/>
        <end position="842"/>
    </location>
</feature>
<dbReference type="PANTHER" id="PTHR30451:SF5">
    <property type="entry name" value="SLR0019 PROTEIN"/>
    <property type="match status" value="1"/>
</dbReference>
<dbReference type="GO" id="GO:0009279">
    <property type="term" value="C:cell outer membrane"/>
    <property type="evidence" value="ECO:0007669"/>
    <property type="project" value="TreeGrafter"/>
</dbReference>
<organism evidence="2 3">
    <name type="scientific">Leucothrix arctica</name>
    <dbReference type="NCBI Taxonomy" id="1481894"/>
    <lineage>
        <taxon>Bacteria</taxon>
        <taxon>Pseudomonadati</taxon>
        <taxon>Pseudomonadota</taxon>
        <taxon>Gammaproteobacteria</taxon>
        <taxon>Thiotrichales</taxon>
        <taxon>Thiotrichaceae</taxon>
        <taxon>Leucothrix</taxon>
    </lineage>
</organism>
<evidence type="ECO:0000313" key="3">
    <source>
        <dbReference type="Proteomes" id="UP000245506"/>
    </source>
</evidence>
<dbReference type="OrthoDB" id="499138at2"/>
<dbReference type="InterPro" id="IPR000015">
    <property type="entry name" value="Fimb_usher"/>
</dbReference>
<evidence type="ECO:0000256" key="1">
    <source>
        <dbReference type="SAM" id="SignalP"/>
    </source>
</evidence>
<name>A0A317C9L3_9GAMM</name>
<dbReference type="GO" id="GO:0015473">
    <property type="term" value="F:fimbrial usher porin activity"/>
    <property type="evidence" value="ECO:0007669"/>
    <property type="project" value="InterPro"/>
</dbReference>
<dbReference type="AlphaFoldDB" id="A0A317C9L3"/>
<dbReference type="Proteomes" id="UP000245506">
    <property type="component" value="Unassembled WGS sequence"/>
</dbReference>
<dbReference type="PANTHER" id="PTHR30451">
    <property type="entry name" value="OUTER MEMBRANE USHER PROTEIN"/>
    <property type="match status" value="1"/>
</dbReference>
<proteinExistence type="predicted"/>
<accession>A0A317C9L3</accession>
<feature type="signal peptide" evidence="1">
    <location>
        <begin position="1"/>
        <end position="39"/>
    </location>
</feature>
<keyword evidence="3" id="KW-1185">Reference proteome</keyword>
<comment type="caution">
    <text evidence="2">The sequence shown here is derived from an EMBL/GenBank/DDBJ whole genome shotgun (WGS) entry which is preliminary data.</text>
</comment>
<reference evidence="2 3" key="1">
    <citation type="submission" date="2018-05" db="EMBL/GenBank/DDBJ databases">
        <title>Leucothrix arctica sp. nov., isolated from Arctic seawater.</title>
        <authorList>
            <person name="Choi A."/>
            <person name="Baek K."/>
        </authorList>
    </citation>
    <scope>NUCLEOTIDE SEQUENCE [LARGE SCALE GENOMIC DNA]</scope>
    <source>
        <strain evidence="2 3">IMCC9719</strain>
    </source>
</reference>
<sequence length="842" mass="91953">MGLKLGRSGNSTNGRVRSVLLASICLSLCLLVSPSIALADQAADMQALFLKAFGTKKKAVPSQFTVDLMIDGQKHDAVMVFNSKQQVVNRVKSVDVIPQLKTILKEDVFIALEKALGDTKEVSFEWLAEHDIKAAYDTAALSLNLKLDPEQREPLILSLLQDISSSVRKDNKLEASNVSGYLNLYTNTELTFQDGENYSDLQLQLDGNLTVNKVTLESQLTKSDDDWSLSNTYLTYDEPHNLIRYRLGDVRGIQRNFQQGVTLTGLSISKDFSLDRSQESQPVASEKLILTTRSDVIVLLNNFQIERYTLAAGTYQLEDIGLTDGHNDITLKIIDSFGKETIKESSQLFDNRLLKPKLSKYSVATGALSNDSDKFVASGIYQYGLTETITVGADAQLVGDQLLLGADVLSANELGSLHVGTAISHTSAGGMGTALSATFKSNVMSKQKQVRWELGGELHSKGFSAALSLDDVTLEDSDSLRTSFYYKASKVLQKKWNTALGLNHANYYDGSNDLTLDLSTSRRFGKGNSVSFGLNYADDTDWSVKTQLSIALGGKTSRRKRIGVLANSKDSSLETRYEVKALNSIGKDSLAGNLIYRKKGSSVEQRVEGSLKMQKFESHFSASHASTSSTDQQSVQVGINTSLACAGSECAVTYPIDNSFALVGGPRNQKQAIALNTGNRRFVYADDEDSILPVTYSALIPSVGKKAVIHLDDYERQRISVDEISLPFGYDPEKTEFEAFSGFHHGFSFNVGGEPGTVVDGILVDVTGKPLGFKGGQWISTKNKDKAIAFFSNKSGRFRIPSVASGSYILELHDYPDMGAVEVKISIQEDGIQDLGKVTIHL</sequence>